<gene>
    <name evidence="2" type="ORF">NDU88_000424</name>
</gene>
<dbReference type="Proteomes" id="UP001066276">
    <property type="component" value="Chromosome 10"/>
</dbReference>
<organism evidence="2 3">
    <name type="scientific">Pleurodeles waltl</name>
    <name type="common">Iberian ribbed newt</name>
    <dbReference type="NCBI Taxonomy" id="8319"/>
    <lineage>
        <taxon>Eukaryota</taxon>
        <taxon>Metazoa</taxon>
        <taxon>Chordata</taxon>
        <taxon>Craniata</taxon>
        <taxon>Vertebrata</taxon>
        <taxon>Euteleostomi</taxon>
        <taxon>Amphibia</taxon>
        <taxon>Batrachia</taxon>
        <taxon>Caudata</taxon>
        <taxon>Salamandroidea</taxon>
        <taxon>Salamandridae</taxon>
        <taxon>Pleurodelinae</taxon>
        <taxon>Pleurodeles</taxon>
    </lineage>
</organism>
<feature type="region of interest" description="Disordered" evidence="1">
    <location>
        <begin position="116"/>
        <end position="150"/>
    </location>
</feature>
<name>A0AAV7LVU2_PLEWA</name>
<proteinExistence type="predicted"/>
<evidence type="ECO:0000313" key="2">
    <source>
        <dbReference type="EMBL" id="KAJ1095257.1"/>
    </source>
</evidence>
<evidence type="ECO:0000313" key="3">
    <source>
        <dbReference type="Proteomes" id="UP001066276"/>
    </source>
</evidence>
<sequence length="150" mass="16816">MDCFARPVETESKVAELESKPSVAEAHRGSLRWEAAPIRPLLTLLYKIIAAAHPDKGTFPSISYIKAGEPLGGRGLRKQEGEWVHRTVKELKETNFMKGKRAQERGGETCPVCAEAERRHSVHRSRKEPLHEQDGNLKDQGVVGVLDRIR</sequence>
<comment type="caution">
    <text evidence="2">The sequence shown here is derived from an EMBL/GenBank/DDBJ whole genome shotgun (WGS) entry which is preliminary data.</text>
</comment>
<dbReference type="EMBL" id="JANPWB010000014">
    <property type="protein sequence ID" value="KAJ1095257.1"/>
    <property type="molecule type" value="Genomic_DNA"/>
</dbReference>
<dbReference type="AlphaFoldDB" id="A0AAV7LVU2"/>
<accession>A0AAV7LVU2</accession>
<evidence type="ECO:0000256" key="1">
    <source>
        <dbReference type="SAM" id="MobiDB-lite"/>
    </source>
</evidence>
<keyword evidence="3" id="KW-1185">Reference proteome</keyword>
<protein>
    <submittedName>
        <fullName evidence="2">Uncharacterized protein</fullName>
    </submittedName>
</protein>
<reference evidence="2" key="1">
    <citation type="journal article" date="2022" name="bioRxiv">
        <title>Sequencing and chromosome-scale assembly of the giantPleurodeles waltlgenome.</title>
        <authorList>
            <person name="Brown T."/>
            <person name="Elewa A."/>
            <person name="Iarovenko S."/>
            <person name="Subramanian E."/>
            <person name="Araus A.J."/>
            <person name="Petzold A."/>
            <person name="Susuki M."/>
            <person name="Suzuki K.-i.T."/>
            <person name="Hayashi T."/>
            <person name="Toyoda A."/>
            <person name="Oliveira C."/>
            <person name="Osipova E."/>
            <person name="Leigh N.D."/>
            <person name="Simon A."/>
            <person name="Yun M.H."/>
        </authorList>
    </citation>
    <scope>NUCLEOTIDE SEQUENCE</scope>
    <source>
        <strain evidence="2">20211129_DDA</strain>
        <tissue evidence="2">Liver</tissue>
    </source>
</reference>
<feature type="compositionally biased region" description="Basic and acidic residues" evidence="1">
    <location>
        <begin position="127"/>
        <end position="137"/>
    </location>
</feature>